<feature type="region of interest" description="Disordered" evidence="1">
    <location>
        <begin position="72"/>
        <end position="106"/>
    </location>
</feature>
<name>A0A026VXQ8_OOCBI</name>
<evidence type="ECO:0000313" key="3">
    <source>
        <dbReference type="Proteomes" id="UP000053097"/>
    </source>
</evidence>
<dbReference type="AlphaFoldDB" id="A0A026VXQ8"/>
<keyword evidence="3" id="KW-1185">Reference proteome</keyword>
<feature type="non-terminal residue" evidence="2">
    <location>
        <position position="1"/>
    </location>
</feature>
<gene>
    <name evidence="2" type="ORF">X777_13798</name>
</gene>
<accession>A0A026VXQ8</accession>
<sequence length="106" mass="11599">SLIWRIAPKVEHSGEHIVQIAANIAACTFNEGAVAYLLIMNVLDIDVGRNCVAYCEHRDRTRIDMAEVRAQEATREGRIARRQRRSSSNDAATAGEGTSYGPGIAD</sequence>
<dbReference type="Proteomes" id="UP000053097">
    <property type="component" value="Unassembled WGS sequence"/>
</dbReference>
<protein>
    <submittedName>
        <fullName evidence="2">Uncharacterized protein</fullName>
    </submittedName>
</protein>
<organism evidence="2 3">
    <name type="scientific">Ooceraea biroi</name>
    <name type="common">Clonal raider ant</name>
    <name type="synonym">Cerapachys biroi</name>
    <dbReference type="NCBI Taxonomy" id="2015173"/>
    <lineage>
        <taxon>Eukaryota</taxon>
        <taxon>Metazoa</taxon>
        <taxon>Ecdysozoa</taxon>
        <taxon>Arthropoda</taxon>
        <taxon>Hexapoda</taxon>
        <taxon>Insecta</taxon>
        <taxon>Pterygota</taxon>
        <taxon>Neoptera</taxon>
        <taxon>Endopterygota</taxon>
        <taxon>Hymenoptera</taxon>
        <taxon>Apocrita</taxon>
        <taxon>Aculeata</taxon>
        <taxon>Formicoidea</taxon>
        <taxon>Formicidae</taxon>
        <taxon>Dorylinae</taxon>
        <taxon>Ooceraea</taxon>
    </lineage>
</organism>
<proteinExistence type="predicted"/>
<reference evidence="2 3" key="1">
    <citation type="journal article" date="2014" name="Curr. Biol.">
        <title>The genome of the clonal raider ant Cerapachys biroi.</title>
        <authorList>
            <person name="Oxley P.R."/>
            <person name="Ji L."/>
            <person name="Fetter-Pruneda I."/>
            <person name="McKenzie S.K."/>
            <person name="Li C."/>
            <person name="Hu H."/>
            <person name="Zhang G."/>
            <person name="Kronauer D.J."/>
        </authorList>
    </citation>
    <scope>NUCLEOTIDE SEQUENCE [LARGE SCALE GENOMIC DNA]</scope>
</reference>
<dbReference type="EMBL" id="KK107619">
    <property type="protein sequence ID" value="EZA48465.1"/>
    <property type="molecule type" value="Genomic_DNA"/>
</dbReference>
<evidence type="ECO:0000256" key="1">
    <source>
        <dbReference type="SAM" id="MobiDB-lite"/>
    </source>
</evidence>
<evidence type="ECO:0000313" key="2">
    <source>
        <dbReference type="EMBL" id="EZA48465.1"/>
    </source>
</evidence>